<dbReference type="InterPro" id="IPR011032">
    <property type="entry name" value="GroES-like_sf"/>
</dbReference>
<dbReference type="AlphaFoldDB" id="A0A0A9E8Y3"/>
<sequence length="69" mass="7877">MRVKAIRVHKLGGPEVLTWEEVEIGEPNEGEIRIKNKVIGVNYVDVYILYRTASSSSPIYSWRQMQGQG</sequence>
<dbReference type="SUPFAM" id="SSF50129">
    <property type="entry name" value="GroES-like"/>
    <property type="match status" value="1"/>
</dbReference>
<evidence type="ECO:0000313" key="1">
    <source>
        <dbReference type="EMBL" id="JAD94375.1"/>
    </source>
</evidence>
<accession>A0A0A9E8Y3</accession>
<proteinExistence type="predicted"/>
<name>A0A0A9E8Y3_ARUDO</name>
<organism evidence="1">
    <name type="scientific">Arundo donax</name>
    <name type="common">Giant reed</name>
    <name type="synonym">Donax arundinaceus</name>
    <dbReference type="NCBI Taxonomy" id="35708"/>
    <lineage>
        <taxon>Eukaryota</taxon>
        <taxon>Viridiplantae</taxon>
        <taxon>Streptophyta</taxon>
        <taxon>Embryophyta</taxon>
        <taxon>Tracheophyta</taxon>
        <taxon>Spermatophyta</taxon>
        <taxon>Magnoliopsida</taxon>
        <taxon>Liliopsida</taxon>
        <taxon>Poales</taxon>
        <taxon>Poaceae</taxon>
        <taxon>PACMAD clade</taxon>
        <taxon>Arundinoideae</taxon>
        <taxon>Arundineae</taxon>
        <taxon>Arundo</taxon>
    </lineage>
</organism>
<reference evidence="1" key="1">
    <citation type="submission" date="2014-09" db="EMBL/GenBank/DDBJ databases">
        <authorList>
            <person name="Magalhaes I.L.F."/>
            <person name="Oliveira U."/>
            <person name="Santos F.R."/>
            <person name="Vidigal T.H.D.A."/>
            <person name="Brescovit A.D."/>
            <person name="Santos A.J."/>
        </authorList>
    </citation>
    <scope>NUCLEOTIDE SEQUENCE</scope>
    <source>
        <tissue evidence="1">Shoot tissue taken approximately 20 cm above the soil surface</tissue>
    </source>
</reference>
<dbReference type="EMBL" id="GBRH01203520">
    <property type="protein sequence ID" value="JAD94375.1"/>
    <property type="molecule type" value="Transcribed_RNA"/>
</dbReference>
<reference evidence="1" key="2">
    <citation type="journal article" date="2015" name="Data Brief">
        <title>Shoot transcriptome of the giant reed, Arundo donax.</title>
        <authorList>
            <person name="Barrero R.A."/>
            <person name="Guerrero F.D."/>
            <person name="Moolhuijzen P."/>
            <person name="Goolsby J.A."/>
            <person name="Tidwell J."/>
            <person name="Bellgard S.E."/>
            <person name="Bellgard M.I."/>
        </authorList>
    </citation>
    <scope>NUCLEOTIDE SEQUENCE</scope>
    <source>
        <tissue evidence="1">Shoot tissue taken approximately 20 cm above the soil surface</tissue>
    </source>
</reference>
<dbReference type="Gene3D" id="3.90.180.10">
    <property type="entry name" value="Medium-chain alcohol dehydrogenases, catalytic domain"/>
    <property type="match status" value="1"/>
</dbReference>
<protein>
    <submittedName>
        <fullName evidence="1">Uncharacterized protein</fullName>
    </submittedName>
</protein>